<comment type="caution">
    <text evidence="2">The sequence shown here is derived from an EMBL/GenBank/DDBJ whole genome shotgun (WGS) entry which is preliminary data.</text>
</comment>
<protein>
    <submittedName>
        <fullName evidence="2">Uncharacterized protein</fullName>
    </submittedName>
</protein>
<feature type="region of interest" description="Disordered" evidence="1">
    <location>
        <begin position="166"/>
        <end position="186"/>
    </location>
</feature>
<reference evidence="2" key="1">
    <citation type="submission" date="2023-11" db="EMBL/GenBank/DDBJ databases">
        <authorList>
            <person name="De Vega J J."/>
            <person name="De Vega J J."/>
        </authorList>
    </citation>
    <scope>NUCLEOTIDE SEQUENCE</scope>
</reference>
<dbReference type="PANTHER" id="PTHR31912:SF34">
    <property type="entry name" value="NOTOCHORD-RELATED PROTEIN"/>
    <property type="match status" value="1"/>
</dbReference>
<gene>
    <name evidence="2" type="ORF">MYCIT1_LOCUS33816</name>
</gene>
<dbReference type="PANTHER" id="PTHR31912">
    <property type="entry name" value="IP13529P"/>
    <property type="match status" value="1"/>
</dbReference>
<accession>A0AAD2HUS7</accession>
<feature type="compositionally biased region" description="Basic and acidic residues" evidence="1">
    <location>
        <begin position="171"/>
        <end position="185"/>
    </location>
</feature>
<sequence length="848" mass="94887">MRDEASPIWDFRRNVAGKVVAFCKVCEDGMEQNATPSHCGRHEESQSHELALQHQQGQMQNQTLEPGVTDPDVNMPITDHDIVVDGLRHLLASLGGKSFPYPISNWQSNVQDNDNGSTSTLGIDWGLIELSGDTEFTPLADERAVASIANTILGRFELDLDALSDDEELERSDGGSDVKGGDEPQGRYGIIPHNQVNLLPNVLAVIANISLEQNGVHGILGKIEYVDYCPGTRIMLPVFKSSSPYQEMANPKVRPNLSFYPEDSGKKISEARQAARWLHEMPDDQLTPMHRIKNHDYYIYEPAMATSSIDGSVQHVVPVRWFSREGSIHAKCWRMIPVVTDQISGWRVIKTRTVEVSEAQFFKTFVEFQSDAALYNVPHPSLIIDVVNQSSAAGQTSPWKYTNPVLGNPWRAKAAGARVVSFPMWLYCDDTSGNISKKWNKHNSFLMTPAGLNQHESQKEYNIHFLATSNLAPPLEMMDGIVQQIETGQENGIWCWDIIYNEPVLAISEVLALLGDNPMQSKFACHIGLRGKFFCHACWAKGHSSEPESDTIPSSTQVIAENLNVGNDQAERRDDTNGIDEGAQSEDSAASIESTSGVKKGRAKHAVETMAQMVARVKAFMTIGRLRNKEETMKHLRSEFLLASTTVDKKTQIKDQRTETGIKDTFQLFFEEKLFDSFKNKRGYPARLQALDAQAKSMPANVMSPVWRIRGLDPHQDTPVEILHVVLLGFVKYLWRDLIQLQLKNKDDKKKNLITRLNSFDTNGLGISPLAGQTLVQYAGSLTGRDFRAIAQVAPFVVFDLVAPECFEIWKVLSKLVPLIWQPEIVDIDVYMELLTREINHFLACAAQ</sequence>
<keyword evidence="3" id="KW-1185">Reference proteome</keyword>
<dbReference type="EMBL" id="CAVNYO010000448">
    <property type="protein sequence ID" value="CAK5282232.1"/>
    <property type="molecule type" value="Genomic_DNA"/>
</dbReference>
<proteinExistence type="predicted"/>
<organism evidence="2 3">
    <name type="scientific">Mycena citricolor</name>
    <dbReference type="NCBI Taxonomy" id="2018698"/>
    <lineage>
        <taxon>Eukaryota</taxon>
        <taxon>Fungi</taxon>
        <taxon>Dikarya</taxon>
        <taxon>Basidiomycota</taxon>
        <taxon>Agaricomycotina</taxon>
        <taxon>Agaricomycetes</taxon>
        <taxon>Agaricomycetidae</taxon>
        <taxon>Agaricales</taxon>
        <taxon>Marasmiineae</taxon>
        <taxon>Mycenaceae</taxon>
        <taxon>Mycena</taxon>
    </lineage>
</organism>
<evidence type="ECO:0000313" key="2">
    <source>
        <dbReference type="EMBL" id="CAK5282232.1"/>
    </source>
</evidence>
<feature type="region of interest" description="Disordered" evidence="1">
    <location>
        <begin position="564"/>
        <end position="598"/>
    </location>
</feature>
<name>A0AAD2HUS7_9AGAR</name>
<evidence type="ECO:0000256" key="1">
    <source>
        <dbReference type="SAM" id="MobiDB-lite"/>
    </source>
</evidence>
<feature type="region of interest" description="Disordered" evidence="1">
    <location>
        <begin position="36"/>
        <end position="60"/>
    </location>
</feature>
<evidence type="ECO:0000313" key="3">
    <source>
        <dbReference type="Proteomes" id="UP001295794"/>
    </source>
</evidence>
<feature type="compositionally biased region" description="Polar residues" evidence="1">
    <location>
        <begin position="585"/>
        <end position="597"/>
    </location>
</feature>
<dbReference type="Proteomes" id="UP001295794">
    <property type="component" value="Unassembled WGS sequence"/>
</dbReference>
<dbReference type="AlphaFoldDB" id="A0AAD2HUS7"/>